<evidence type="ECO:0000313" key="2">
    <source>
        <dbReference type="Proteomes" id="UP000655759"/>
    </source>
</evidence>
<dbReference type="EMBL" id="CAJNAQ010000002">
    <property type="protein sequence ID" value="CAE6486819.1"/>
    <property type="molecule type" value="Genomic_DNA"/>
</dbReference>
<name>A0A812EU96_9ARCH</name>
<dbReference type="RefSeq" id="WP_205097870.1">
    <property type="nucleotide sequence ID" value="NZ_CAJNAQ010000002.1"/>
</dbReference>
<dbReference type="AlphaFoldDB" id="A0A812EU96"/>
<comment type="caution">
    <text evidence="1">The sequence shown here is derived from an EMBL/GenBank/DDBJ whole genome shotgun (WGS) entry which is preliminary data.</text>
</comment>
<sequence length="261" mass="28040">MIKALFTLLIAAAMLSSVSLLTVNVYAENANCSRDCEAPTLGVLDNGQRVVEKGLTINGRAFDVANQIQTVTTTNVKTGGQVKATLIVHENNGIAGIREVALSIADYKDDRNRNEIATIIYNQAFTGMQSVSLVDPEGILKDVSVKPTPIDQFKTSLEFSFVVAKPVDTSAILIQTVDESRSSRTNVFLDAIAVTGKSMVEKPAEPARDVPAPLQQVKSGVKPQNVECRQGMELIFRTSNGAPACVYPFTAKVLKNLGLAN</sequence>
<protein>
    <submittedName>
        <fullName evidence="1">Uncharacterized protein</fullName>
    </submittedName>
</protein>
<gene>
    <name evidence="1" type="ORF">NUZ5A_20208</name>
</gene>
<reference evidence="1" key="1">
    <citation type="submission" date="2021-02" db="EMBL/GenBank/DDBJ databases">
        <authorList>
            <person name="Han P."/>
        </authorList>
    </citation>
    <scope>NUCLEOTIDE SEQUENCE</scope>
    <source>
        <strain evidence="1">Candidatus Nitrosotenuis uzonensis 5A</strain>
    </source>
</reference>
<evidence type="ECO:0000313" key="1">
    <source>
        <dbReference type="EMBL" id="CAE6486819.1"/>
    </source>
</evidence>
<proteinExistence type="predicted"/>
<organism evidence="1 2">
    <name type="scientific">Candidatus Nitrosotenuis uzonensis</name>
    <dbReference type="NCBI Taxonomy" id="1407055"/>
    <lineage>
        <taxon>Archaea</taxon>
        <taxon>Nitrososphaerota</taxon>
        <taxon>Candidatus Nitrosotenuis</taxon>
    </lineage>
</organism>
<dbReference type="Proteomes" id="UP000655759">
    <property type="component" value="Unassembled WGS sequence"/>
</dbReference>
<accession>A0A812EU96</accession>